<dbReference type="STRING" id="1047168.A0A0F4GPC2"/>
<reference evidence="2 3" key="1">
    <citation type="submission" date="2015-03" db="EMBL/GenBank/DDBJ databases">
        <title>RNA-seq based gene annotation and comparative genomics of four Zymoseptoria species reveal species-specific pathogenicity related genes and transposable element activity.</title>
        <authorList>
            <person name="Grandaubert J."/>
            <person name="Bhattacharyya A."/>
            <person name="Stukenbrock E.H."/>
        </authorList>
    </citation>
    <scope>NUCLEOTIDE SEQUENCE [LARGE SCALE GENOMIC DNA]</scope>
    <source>
        <strain evidence="2 3">Zb18110</strain>
    </source>
</reference>
<dbReference type="EMBL" id="LAFY01000356">
    <property type="protein sequence ID" value="KJX99279.1"/>
    <property type="molecule type" value="Genomic_DNA"/>
</dbReference>
<feature type="region of interest" description="Disordered" evidence="1">
    <location>
        <begin position="307"/>
        <end position="363"/>
    </location>
</feature>
<organism evidence="2 3">
    <name type="scientific">Zymoseptoria brevis</name>
    <dbReference type="NCBI Taxonomy" id="1047168"/>
    <lineage>
        <taxon>Eukaryota</taxon>
        <taxon>Fungi</taxon>
        <taxon>Dikarya</taxon>
        <taxon>Ascomycota</taxon>
        <taxon>Pezizomycotina</taxon>
        <taxon>Dothideomycetes</taxon>
        <taxon>Dothideomycetidae</taxon>
        <taxon>Mycosphaerellales</taxon>
        <taxon>Mycosphaerellaceae</taxon>
        <taxon>Zymoseptoria</taxon>
    </lineage>
</organism>
<comment type="caution">
    <text evidence="2">The sequence shown here is derived from an EMBL/GenBank/DDBJ whole genome shotgun (WGS) entry which is preliminary data.</text>
</comment>
<accession>A0A0F4GPC2</accession>
<sequence length="566" mass="63804">MADLQDTAIQFAETVQTAHINKNPSIERDLAPETSVDFKQPVTLDRSGDHSEELDEVDEDEIPLSILRPVPEARRQPPHLQLPDLRFEQSYLKSISEASDWRMVAYVTIKDQVLMPLLQGMVWTLVVAGWRHTNSTAKFSGQTVGARIRRWWWGVNNWVVPDESKSSWRNSNALYTAEAGSASIMVNKPVFVATHPRACSTAFERVFMTRRNSIQTIHEPFGDAFYYGPERMGTRFENDEEARLKSGFSQSTFKTIMDRIEKESAEGKRVFIKDITHYLLPPNHQAAAIAPSLSRVKRGVGTGGLPVFESGDASAEGQGVTRDTDSGVVMTPPAVAGRSASPSSPSKAPFPYEHSAAEPNNPTVVPKEVLEKFHFTFLIRHPKSAIPSYYRCCIPPLLERTGFAPFMPEEAGYDELRRLFDYLKDTGIVGPKICGQESSKDQELKPGQVEICVLDADDMLDNPEGYLRKYCESVGIDFNEQMLQWDSEESHAFAKEQFEKWNGFHDDAINSTDLKPRVHKHAPKSEEQLYADWTKLYGQEAADLIKKTVADNLADYEYLKQFAIKC</sequence>
<evidence type="ECO:0008006" key="4">
    <source>
        <dbReference type="Google" id="ProtNLM"/>
    </source>
</evidence>
<dbReference type="OrthoDB" id="2405944at2759"/>
<feature type="compositionally biased region" description="Low complexity" evidence="1">
    <location>
        <begin position="332"/>
        <end position="351"/>
    </location>
</feature>
<keyword evidence="3" id="KW-1185">Reference proteome</keyword>
<evidence type="ECO:0000256" key="1">
    <source>
        <dbReference type="SAM" id="MobiDB-lite"/>
    </source>
</evidence>
<dbReference type="Proteomes" id="UP000033647">
    <property type="component" value="Unassembled WGS sequence"/>
</dbReference>
<dbReference type="PANTHER" id="PTHR38699">
    <property type="entry name" value="CHROMOSOME 1, WHOLE GENOME SHOTGUN SEQUENCE"/>
    <property type="match status" value="1"/>
</dbReference>
<gene>
    <name evidence="2" type="ORF">TI39_contig364g00034</name>
</gene>
<dbReference type="SUPFAM" id="SSF52540">
    <property type="entry name" value="P-loop containing nucleoside triphosphate hydrolases"/>
    <property type="match status" value="1"/>
</dbReference>
<dbReference type="PANTHER" id="PTHR38699:SF1">
    <property type="entry name" value="MITOPHAGY RECEPTOR ATG43"/>
    <property type="match status" value="1"/>
</dbReference>
<proteinExistence type="predicted"/>
<evidence type="ECO:0000313" key="2">
    <source>
        <dbReference type="EMBL" id="KJX99279.1"/>
    </source>
</evidence>
<name>A0A0F4GPC2_9PEZI</name>
<dbReference type="GO" id="GO:0000423">
    <property type="term" value="P:mitophagy"/>
    <property type="evidence" value="ECO:0007669"/>
    <property type="project" value="InterPro"/>
</dbReference>
<evidence type="ECO:0000313" key="3">
    <source>
        <dbReference type="Proteomes" id="UP000033647"/>
    </source>
</evidence>
<dbReference type="InterPro" id="IPR013898">
    <property type="entry name" value="Atg43"/>
</dbReference>
<protein>
    <recommendedName>
        <fullName evidence="4">P-loop containing nucleoside triphosphate hydrolase protein</fullName>
    </recommendedName>
</protein>
<dbReference type="InterPro" id="IPR027417">
    <property type="entry name" value="P-loop_NTPase"/>
</dbReference>
<dbReference type="GO" id="GO:0140580">
    <property type="term" value="F:mitochondrion autophagosome adaptor activity"/>
    <property type="evidence" value="ECO:0007669"/>
    <property type="project" value="InterPro"/>
</dbReference>
<dbReference type="Pfam" id="PF08589">
    <property type="entry name" value="ATG43"/>
    <property type="match status" value="1"/>
</dbReference>
<dbReference type="AlphaFoldDB" id="A0A0F4GPC2"/>
<dbReference type="Gene3D" id="3.40.50.300">
    <property type="entry name" value="P-loop containing nucleotide triphosphate hydrolases"/>
    <property type="match status" value="1"/>
</dbReference>